<keyword evidence="9 14" id="KW-0067">ATP-binding</keyword>
<comment type="function">
    <text evidence="14">Acts as a processive, ATP-dependent zinc metallopeptidase for both cytoplasmic and membrane proteins. Plays a role in the quality control of integral membrane proteins.</text>
</comment>
<dbReference type="FunFam" id="1.20.58.760:FF:000001">
    <property type="entry name" value="ATP-dependent zinc metalloprotease FtsH"/>
    <property type="match status" value="1"/>
</dbReference>
<dbReference type="SUPFAM" id="SSF52540">
    <property type="entry name" value="P-loop containing nucleoside triphosphate hydrolases"/>
    <property type="match status" value="1"/>
</dbReference>
<feature type="binding site" evidence="14">
    <location>
        <position position="449"/>
    </location>
    <ligand>
        <name>Zn(2+)</name>
        <dbReference type="ChEBI" id="CHEBI:29105"/>
        <note>catalytic</note>
    </ligand>
</feature>
<keyword evidence="6 14" id="KW-0547">Nucleotide-binding</keyword>
<sequence length="652" mass="71556">MKKQNNGLVRNPFLYLLIIFFLVTGFQYFYSGNTAGRSEKINYTELVKEITADNVKELTYQPNGSIIEVSGVYKNPKTSKEETGIQFFTPTATTVERFSSTILPSDSTVSELQKLASEHQAEVTVKHESSSGMWINILVSVVPFAILFFFLFSMMGNMGGNNSRNPMSFGRSKAKAANKEDIKVRFSDVAGAEEEKQELVEVVEFLKDPKRFTKLGARIPAGVLLEGPPGTGKTLLAKAVAGEAGVPFFSISGSDFVEMFVGVGASRVRSLFEDAKKAAPAIIFIDEIDAVGRQRGIGLGGGNDEREQTLNQLLIEMDGFEGNEGIIVIAATNRSDVLDPALLRPGRFDRKVLVGRPDVKGREAILKVHAKNKPLADDVDLKLVAQQTPGFVGADLENVLNEAALVAARRNKSVIDASDIDEAEDRVIAGPSKKDKTVSQRERELVAYHEAGHTIVGLVLSNARVVHKVTIVPRGRAGGYMIALPKEDQMLLSKEDMKEQLAGLMGGRVAEEIIFNVQTTGASNDFEQATQMARAMVTEYGMSEKLGPVQYEGNHAMFGAQSPQKSISEQTAYEIDEEVRSLLNEARNKAAEIIQSNRETHKLIAEALLKYETLDSTQIKSLYETGKMPENVEEESHALSYDEVKSKMSEEK</sequence>
<dbReference type="GO" id="GO:0005524">
    <property type="term" value="F:ATP binding"/>
    <property type="evidence" value="ECO:0007669"/>
    <property type="project" value="UniProtKB-UniRule"/>
</dbReference>
<evidence type="ECO:0000256" key="11">
    <source>
        <dbReference type="ARBA" id="ARBA00023049"/>
    </source>
</evidence>
<dbReference type="FunFam" id="1.10.8.60:FF:000001">
    <property type="entry name" value="ATP-dependent zinc metalloprotease FtsH"/>
    <property type="match status" value="1"/>
</dbReference>
<feature type="region of interest" description="Disordered" evidence="16">
    <location>
        <begin position="625"/>
        <end position="652"/>
    </location>
</feature>
<evidence type="ECO:0000256" key="1">
    <source>
        <dbReference type="ARBA" id="ARBA00004370"/>
    </source>
</evidence>
<evidence type="ECO:0000256" key="8">
    <source>
        <dbReference type="ARBA" id="ARBA00022833"/>
    </source>
</evidence>
<dbReference type="Proteomes" id="UP000003858">
    <property type="component" value="Unassembled WGS sequence"/>
</dbReference>
<keyword evidence="4 14" id="KW-0812">Transmembrane</keyword>
<dbReference type="InterPro" id="IPR037219">
    <property type="entry name" value="Peptidase_M41-like"/>
</dbReference>
<evidence type="ECO:0000256" key="5">
    <source>
        <dbReference type="ARBA" id="ARBA00022723"/>
    </source>
</evidence>
<comment type="cofactor">
    <cofactor evidence="14">
        <name>Zn(2+)</name>
        <dbReference type="ChEBI" id="CHEBI:29105"/>
    </cofactor>
    <text evidence="14">Binds 1 zinc ion per subunit.</text>
</comment>
<dbReference type="SUPFAM" id="SSF140990">
    <property type="entry name" value="FtsH protease domain-like"/>
    <property type="match status" value="1"/>
</dbReference>
<dbReference type="SMART" id="SM00382">
    <property type="entry name" value="AAA"/>
    <property type="match status" value="1"/>
</dbReference>
<dbReference type="NCBIfam" id="TIGR01241">
    <property type="entry name" value="FtsH_fam"/>
    <property type="match status" value="1"/>
</dbReference>
<feature type="transmembrane region" description="Helical" evidence="14">
    <location>
        <begin position="12"/>
        <end position="30"/>
    </location>
</feature>
<dbReference type="Pfam" id="PF06480">
    <property type="entry name" value="FtsH_ext"/>
    <property type="match status" value="1"/>
</dbReference>
<dbReference type="Gene3D" id="1.10.8.60">
    <property type="match status" value="1"/>
</dbReference>
<dbReference type="InterPro" id="IPR005936">
    <property type="entry name" value="FtsH"/>
</dbReference>
<comment type="subcellular location">
    <subcellularLocation>
        <location evidence="14">Cell membrane</location>
        <topology evidence="14">Multi-pass membrane protein</topology>
        <orientation evidence="14">Cytoplasmic side</orientation>
    </subcellularLocation>
    <subcellularLocation>
        <location evidence="1">Membrane</location>
    </subcellularLocation>
</comment>
<feature type="domain" description="AAA+ ATPase" evidence="17">
    <location>
        <begin position="219"/>
        <end position="358"/>
    </location>
</feature>
<dbReference type="Pfam" id="PF00004">
    <property type="entry name" value="AAA"/>
    <property type="match status" value="1"/>
</dbReference>
<evidence type="ECO:0000256" key="3">
    <source>
        <dbReference type="ARBA" id="ARBA00022670"/>
    </source>
</evidence>
<dbReference type="MEROPS" id="M41.009"/>
<evidence type="ECO:0000256" key="2">
    <source>
        <dbReference type="ARBA" id="ARBA00010044"/>
    </source>
</evidence>
<evidence type="ECO:0000259" key="17">
    <source>
        <dbReference type="SMART" id="SM00382"/>
    </source>
</evidence>
<keyword evidence="10 14" id="KW-1133">Transmembrane helix</keyword>
<comment type="similarity">
    <text evidence="13 14">In the central section; belongs to the AAA ATPase family.</text>
</comment>
<comment type="subunit">
    <text evidence="14">Homohexamer.</text>
</comment>
<keyword evidence="18" id="KW-0132">Cell division</keyword>
<keyword evidence="8 14" id="KW-0862">Zinc</keyword>
<dbReference type="Pfam" id="PF01434">
    <property type="entry name" value="Peptidase_M41"/>
    <property type="match status" value="1"/>
</dbReference>
<dbReference type="EMBL" id="AFUB01000066">
    <property type="protein sequence ID" value="EGU62026.1"/>
    <property type="molecule type" value="Genomic_DNA"/>
</dbReference>
<dbReference type="EC" id="3.4.24.-" evidence="14"/>
<accession>F9M010</accession>
<evidence type="ECO:0000313" key="18">
    <source>
        <dbReference type="EMBL" id="EGU62026.1"/>
    </source>
</evidence>
<dbReference type="OrthoDB" id="9809379at2"/>
<organism evidence="18 19">
    <name type="scientific">Streptococcus mitis bv. 2 str. SK95</name>
    <dbReference type="NCBI Taxonomy" id="1000588"/>
    <lineage>
        <taxon>Bacteria</taxon>
        <taxon>Bacillati</taxon>
        <taxon>Bacillota</taxon>
        <taxon>Bacilli</taxon>
        <taxon>Lactobacillales</taxon>
        <taxon>Streptococcaceae</taxon>
        <taxon>Streptococcus</taxon>
    </lineage>
</organism>
<evidence type="ECO:0000256" key="16">
    <source>
        <dbReference type="SAM" id="MobiDB-lite"/>
    </source>
</evidence>
<comment type="similarity">
    <text evidence="2 14">In the C-terminal section; belongs to the peptidase M41 family.</text>
</comment>
<feature type="binding site" evidence="14">
    <location>
        <position position="525"/>
    </location>
    <ligand>
        <name>Zn(2+)</name>
        <dbReference type="ChEBI" id="CHEBI:29105"/>
        <note>catalytic</note>
    </ligand>
</feature>
<dbReference type="GO" id="GO:0030163">
    <property type="term" value="P:protein catabolic process"/>
    <property type="evidence" value="ECO:0007669"/>
    <property type="project" value="UniProtKB-UniRule"/>
</dbReference>
<dbReference type="PANTHER" id="PTHR23076:SF113">
    <property type="entry name" value="ATP-DEPENDENT ZINC METALLOPROTEASE FTSH 1, CHLOROPLASTIC-RELATED"/>
    <property type="match status" value="1"/>
</dbReference>
<dbReference type="Gene3D" id="1.20.58.760">
    <property type="entry name" value="Peptidase M41"/>
    <property type="match status" value="1"/>
</dbReference>
<evidence type="ECO:0000256" key="6">
    <source>
        <dbReference type="ARBA" id="ARBA00022741"/>
    </source>
</evidence>
<gene>
    <name evidence="18" type="primary">hflB</name>
    <name evidence="14" type="synonym">ftsH</name>
    <name evidence="18" type="ORF">HMPREF9965_0317</name>
</gene>
<dbReference type="GO" id="GO:0008270">
    <property type="term" value="F:zinc ion binding"/>
    <property type="evidence" value="ECO:0007669"/>
    <property type="project" value="UniProtKB-UniRule"/>
</dbReference>
<name>F9M010_STROR</name>
<feature type="transmembrane region" description="Helical" evidence="14">
    <location>
        <begin position="133"/>
        <end position="154"/>
    </location>
</feature>
<dbReference type="HAMAP" id="MF_01458">
    <property type="entry name" value="FtsH"/>
    <property type="match status" value="1"/>
</dbReference>
<feature type="active site" evidence="14">
    <location>
        <position position="450"/>
    </location>
</feature>
<feature type="compositionally biased region" description="Basic and acidic residues" evidence="16">
    <location>
        <begin position="634"/>
        <end position="652"/>
    </location>
</feature>
<dbReference type="Gene3D" id="3.40.50.300">
    <property type="entry name" value="P-loop containing nucleotide triphosphate hydrolases"/>
    <property type="match status" value="1"/>
</dbReference>
<dbReference type="PROSITE" id="PS00674">
    <property type="entry name" value="AAA"/>
    <property type="match status" value="1"/>
</dbReference>
<keyword evidence="3 14" id="KW-0645">Protease</keyword>
<dbReference type="GO" id="GO:0004176">
    <property type="term" value="F:ATP-dependent peptidase activity"/>
    <property type="evidence" value="ECO:0007669"/>
    <property type="project" value="InterPro"/>
</dbReference>
<evidence type="ECO:0000256" key="4">
    <source>
        <dbReference type="ARBA" id="ARBA00022692"/>
    </source>
</evidence>
<dbReference type="RefSeq" id="WP_000744583.1">
    <property type="nucleotide sequence ID" value="NZ_AFUB01000066.1"/>
</dbReference>
<dbReference type="InterPro" id="IPR000642">
    <property type="entry name" value="Peptidase_M41"/>
</dbReference>
<evidence type="ECO:0000313" key="19">
    <source>
        <dbReference type="Proteomes" id="UP000003858"/>
    </source>
</evidence>
<evidence type="ECO:0000256" key="12">
    <source>
        <dbReference type="ARBA" id="ARBA00023136"/>
    </source>
</evidence>
<keyword evidence="11 14" id="KW-0482">Metalloprotease</keyword>
<comment type="similarity">
    <text evidence="15">Belongs to the AAA ATPase family.</text>
</comment>
<dbReference type="FunFam" id="3.40.50.300:FF:000001">
    <property type="entry name" value="ATP-dependent zinc metalloprotease FtsH"/>
    <property type="match status" value="1"/>
</dbReference>
<dbReference type="PATRIC" id="fig|1000588.3.peg.1962"/>
<evidence type="ECO:0000256" key="14">
    <source>
        <dbReference type="HAMAP-Rule" id="MF_01458"/>
    </source>
</evidence>
<dbReference type="InterPro" id="IPR003959">
    <property type="entry name" value="ATPase_AAA_core"/>
</dbReference>
<keyword evidence="7 14" id="KW-0378">Hydrolase</keyword>
<keyword evidence="12 14" id="KW-0472">Membrane</keyword>
<feature type="binding site" evidence="14">
    <location>
        <position position="453"/>
    </location>
    <ligand>
        <name>Zn(2+)</name>
        <dbReference type="ChEBI" id="CHEBI:29105"/>
        <note>catalytic</note>
    </ligand>
</feature>
<dbReference type="Pfam" id="PF17862">
    <property type="entry name" value="AAA_lid_3"/>
    <property type="match status" value="1"/>
</dbReference>
<proteinExistence type="inferred from homology"/>
<dbReference type="GO" id="GO:0016887">
    <property type="term" value="F:ATP hydrolysis activity"/>
    <property type="evidence" value="ECO:0007669"/>
    <property type="project" value="UniProtKB-UniRule"/>
</dbReference>
<evidence type="ECO:0000256" key="13">
    <source>
        <dbReference type="ARBA" id="ARBA00061570"/>
    </source>
</evidence>
<keyword evidence="14" id="KW-1003">Cell membrane</keyword>
<dbReference type="InterPro" id="IPR003960">
    <property type="entry name" value="ATPase_AAA_CS"/>
</dbReference>
<comment type="caution">
    <text evidence="18">The sequence shown here is derived from an EMBL/GenBank/DDBJ whole genome shotgun (WGS) entry which is preliminary data.</text>
</comment>
<feature type="binding site" evidence="14">
    <location>
        <begin position="227"/>
        <end position="234"/>
    </location>
    <ligand>
        <name>ATP</name>
        <dbReference type="ChEBI" id="CHEBI:30616"/>
    </ligand>
</feature>
<dbReference type="GO" id="GO:0006508">
    <property type="term" value="P:proteolysis"/>
    <property type="evidence" value="ECO:0007669"/>
    <property type="project" value="UniProtKB-KW"/>
</dbReference>
<evidence type="ECO:0000256" key="15">
    <source>
        <dbReference type="RuleBase" id="RU003651"/>
    </source>
</evidence>
<dbReference type="PANTHER" id="PTHR23076">
    <property type="entry name" value="METALLOPROTEASE M41 FTSH"/>
    <property type="match status" value="1"/>
</dbReference>
<evidence type="ECO:0000256" key="9">
    <source>
        <dbReference type="ARBA" id="ARBA00022840"/>
    </source>
</evidence>
<dbReference type="CDD" id="cd19501">
    <property type="entry name" value="RecA-like_FtsH"/>
    <property type="match status" value="1"/>
</dbReference>
<dbReference type="AlphaFoldDB" id="F9M010"/>
<protein>
    <recommendedName>
        <fullName evidence="14">ATP-dependent zinc metalloprotease FtsH</fullName>
        <ecNumber evidence="14">3.4.24.-</ecNumber>
    </recommendedName>
</protein>
<dbReference type="GO" id="GO:0005886">
    <property type="term" value="C:plasma membrane"/>
    <property type="evidence" value="ECO:0007669"/>
    <property type="project" value="UniProtKB-SubCell"/>
</dbReference>
<reference evidence="18 19" key="1">
    <citation type="submission" date="2011-05" db="EMBL/GenBank/DDBJ databases">
        <authorList>
            <person name="Durkin A.S."/>
            <person name="Radune D."/>
            <person name="Hostetler J."/>
            <person name="Torralba M."/>
            <person name="Gillis M."/>
            <person name="Methe B."/>
            <person name="Sutton G."/>
            <person name="Nelson K.E."/>
        </authorList>
    </citation>
    <scope>NUCLEOTIDE SEQUENCE [LARGE SCALE GENOMIC DNA]</scope>
    <source>
        <strain evidence="18 19">SK95</strain>
    </source>
</reference>
<dbReference type="InterPro" id="IPR003593">
    <property type="entry name" value="AAA+_ATPase"/>
</dbReference>
<keyword evidence="18" id="KW-0131">Cell cycle</keyword>
<dbReference type="GO" id="GO:0051301">
    <property type="term" value="P:cell division"/>
    <property type="evidence" value="ECO:0007669"/>
    <property type="project" value="UniProtKB-KW"/>
</dbReference>
<keyword evidence="5 14" id="KW-0479">Metal-binding</keyword>
<dbReference type="InterPro" id="IPR027417">
    <property type="entry name" value="P-loop_NTPase"/>
</dbReference>
<dbReference type="eggNOG" id="COG0465">
    <property type="taxonomic scope" value="Bacteria"/>
</dbReference>
<dbReference type="InterPro" id="IPR041569">
    <property type="entry name" value="AAA_lid_3"/>
</dbReference>
<evidence type="ECO:0000256" key="10">
    <source>
        <dbReference type="ARBA" id="ARBA00022989"/>
    </source>
</evidence>
<evidence type="ECO:0000256" key="7">
    <source>
        <dbReference type="ARBA" id="ARBA00022801"/>
    </source>
</evidence>
<dbReference type="GO" id="GO:0004222">
    <property type="term" value="F:metalloendopeptidase activity"/>
    <property type="evidence" value="ECO:0007669"/>
    <property type="project" value="InterPro"/>
</dbReference>
<dbReference type="InterPro" id="IPR011546">
    <property type="entry name" value="Pept_M41_FtsH_extracell"/>
</dbReference>